<evidence type="ECO:0000313" key="4">
    <source>
        <dbReference type="Proteomes" id="UP000644693"/>
    </source>
</evidence>
<dbReference type="Pfam" id="PF06325">
    <property type="entry name" value="PrmA"/>
    <property type="match status" value="1"/>
</dbReference>
<accession>A0A919CHT5</accession>
<dbReference type="EMBL" id="BMYM01000001">
    <property type="protein sequence ID" value="GHD26394.1"/>
    <property type="molecule type" value="Genomic_DNA"/>
</dbReference>
<protein>
    <submittedName>
        <fullName evidence="3">Methyltransferase</fullName>
    </submittedName>
</protein>
<dbReference type="RefSeq" id="WP_229802527.1">
    <property type="nucleotide sequence ID" value="NZ_BMYM01000001.1"/>
</dbReference>
<dbReference type="PANTHER" id="PTHR43648">
    <property type="entry name" value="ELECTRON TRANSFER FLAVOPROTEIN BETA SUBUNIT LYSINE METHYLTRANSFERASE"/>
    <property type="match status" value="1"/>
</dbReference>
<dbReference type="InterPro" id="IPR029063">
    <property type="entry name" value="SAM-dependent_MTases_sf"/>
</dbReference>
<name>A0A919CHT5_9GAMM</name>
<dbReference type="Proteomes" id="UP000644693">
    <property type="component" value="Unassembled WGS sequence"/>
</dbReference>
<reference evidence="3" key="1">
    <citation type="journal article" date="2014" name="Int. J. Syst. Evol. Microbiol.">
        <title>Complete genome sequence of Corynebacterium casei LMG S-19264T (=DSM 44701T), isolated from a smear-ripened cheese.</title>
        <authorList>
            <consortium name="US DOE Joint Genome Institute (JGI-PGF)"/>
            <person name="Walter F."/>
            <person name="Albersmeier A."/>
            <person name="Kalinowski J."/>
            <person name="Ruckert C."/>
        </authorList>
    </citation>
    <scope>NUCLEOTIDE SEQUENCE</scope>
    <source>
        <strain evidence="3">KCTC 23430</strain>
    </source>
</reference>
<dbReference type="AlphaFoldDB" id="A0A919CHT5"/>
<comment type="caution">
    <text evidence="3">The sequence shown here is derived from an EMBL/GenBank/DDBJ whole genome shotgun (WGS) entry which is preliminary data.</text>
</comment>
<keyword evidence="1 3" id="KW-0489">Methyltransferase</keyword>
<dbReference type="InterPro" id="IPR050078">
    <property type="entry name" value="Ribosomal_L11_MeTrfase_PrmA"/>
</dbReference>
<evidence type="ECO:0000256" key="1">
    <source>
        <dbReference type="ARBA" id="ARBA00022603"/>
    </source>
</evidence>
<gene>
    <name evidence="3" type="ORF">GCM10007053_03280</name>
</gene>
<keyword evidence="4" id="KW-1185">Reference proteome</keyword>
<dbReference type="CDD" id="cd02440">
    <property type="entry name" value="AdoMet_MTases"/>
    <property type="match status" value="1"/>
</dbReference>
<dbReference type="GO" id="GO:0016279">
    <property type="term" value="F:protein-lysine N-methyltransferase activity"/>
    <property type="evidence" value="ECO:0007669"/>
    <property type="project" value="TreeGrafter"/>
</dbReference>
<evidence type="ECO:0000256" key="2">
    <source>
        <dbReference type="ARBA" id="ARBA00022679"/>
    </source>
</evidence>
<keyword evidence="2" id="KW-0808">Transferase</keyword>
<dbReference type="Gene3D" id="3.40.50.150">
    <property type="entry name" value="Vaccinia Virus protein VP39"/>
    <property type="match status" value="1"/>
</dbReference>
<sequence length="234" mass="25548">MSDEKTMNSQLPAVHEPLSDAVAALLPGAQVIPQALPGIDDLQLLLLNPDYPQHELPPEQAARLMDEPLYWTFCWASGLVLARWLMDNPDAVAGKRVLDFGAGSGVVAIAAARCGATEVIACDLDPLALRACAANAALNDVDLTLASDYAAVEGDIDVILVADVLYDRSNLPWLSRFVGRAKDVVMADSRLPDFKHPNYRFISQHEASTWPDLDESQEFRKVRLYCSTATKESN</sequence>
<organism evidence="3 4">
    <name type="scientific">Parahalioglobus pacificus</name>
    <dbReference type="NCBI Taxonomy" id="930806"/>
    <lineage>
        <taxon>Bacteria</taxon>
        <taxon>Pseudomonadati</taxon>
        <taxon>Pseudomonadota</taxon>
        <taxon>Gammaproteobacteria</taxon>
        <taxon>Cellvibrionales</taxon>
        <taxon>Halieaceae</taxon>
        <taxon>Parahalioglobus</taxon>
    </lineage>
</organism>
<dbReference type="PANTHER" id="PTHR43648:SF1">
    <property type="entry name" value="ELECTRON TRANSFER FLAVOPROTEIN BETA SUBUNIT LYSINE METHYLTRANSFERASE"/>
    <property type="match status" value="1"/>
</dbReference>
<reference evidence="3" key="2">
    <citation type="submission" date="2020-09" db="EMBL/GenBank/DDBJ databases">
        <authorList>
            <person name="Sun Q."/>
            <person name="Kim S."/>
        </authorList>
    </citation>
    <scope>NUCLEOTIDE SEQUENCE</scope>
    <source>
        <strain evidence="3">KCTC 23430</strain>
    </source>
</reference>
<proteinExistence type="predicted"/>
<dbReference type="GO" id="GO:0032259">
    <property type="term" value="P:methylation"/>
    <property type="evidence" value="ECO:0007669"/>
    <property type="project" value="UniProtKB-KW"/>
</dbReference>
<dbReference type="SUPFAM" id="SSF53335">
    <property type="entry name" value="S-adenosyl-L-methionine-dependent methyltransferases"/>
    <property type="match status" value="1"/>
</dbReference>
<evidence type="ECO:0000313" key="3">
    <source>
        <dbReference type="EMBL" id="GHD26394.1"/>
    </source>
</evidence>